<dbReference type="InterPro" id="IPR020846">
    <property type="entry name" value="MFS_dom"/>
</dbReference>
<dbReference type="CDD" id="cd17320">
    <property type="entry name" value="MFS_MdfA_MDR_like"/>
    <property type="match status" value="1"/>
</dbReference>
<evidence type="ECO:0000256" key="2">
    <source>
        <dbReference type="ARBA" id="ARBA00006236"/>
    </source>
</evidence>
<keyword evidence="11" id="KW-1185">Reference proteome</keyword>
<keyword evidence="7 8" id="KW-0472">Membrane</keyword>
<dbReference type="NCBIfam" id="TIGR00710">
    <property type="entry name" value="efflux_Bcr_CflA"/>
    <property type="match status" value="1"/>
</dbReference>
<feature type="transmembrane region" description="Helical" evidence="8">
    <location>
        <begin position="221"/>
        <end position="245"/>
    </location>
</feature>
<keyword evidence="5 8" id="KW-0812">Transmembrane</keyword>
<feature type="transmembrane region" description="Helical" evidence="8">
    <location>
        <begin position="172"/>
        <end position="192"/>
    </location>
</feature>
<sequence length="406" mass="40888">MTQRSTADRAVGGLGPWLPIVLGMLTIFGPISVDIYLPSLPALRDDLAVTPALAQLTLTACLVGLALGQLLVGPLSDRFGRRRPLLVGLGVYVVAAVLCSVSISIEMLIVARVVQGVAGATGMVIAQASGRDRLDGPRLTRYYANIAVVVGSAALVGPLLGGQLAAFMDWRGIFLVLAGIGTAIWLACLTGFSESLPHDRRRAGESSILHDMRSLARDRAFVTPVLVIGLLNGAVIGYVSGASFLLQGAYGLTPQQYSYVIAAGAVTFVLGGIVAGQVGARRSPRALLPVGIGLAIAGATATLVIGVLDVGLAALIAAILAVTSGTALTVPSATTIALARRPDIAGSAAAVVGVTRYALGAAAAPLVGLGGGLSAVPLAIVMLVCTLGALGAWLAIPRAGEGASGD</sequence>
<dbReference type="EMBL" id="LT629695">
    <property type="protein sequence ID" value="SDH61905.1"/>
    <property type="molecule type" value="Genomic_DNA"/>
</dbReference>
<proteinExistence type="inferred from homology"/>
<dbReference type="PROSITE" id="PS50850">
    <property type="entry name" value="MFS"/>
    <property type="match status" value="1"/>
</dbReference>
<feature type="transmembrane region" description="Helical" evidence="8">
    <location>
        <begin position="52"/>
        <end position="72"/>
    </location>
</feature>
<dbReference type="InterPro" id="IPR004812">
    <property type="entry name" value="Efflux_drug-R_Bcr/CmlA"/>
</dbReference>
<keyword evidence="6 8" id="KW-1133">Transmembrane helix</keyword>
<organism evidence="10 11">
    <name type="scientific">Agrococcus jejuensis</name>
    <dbReference type="NCBI Taxonomy" id="399736"/>
    <lineage>
        <taxon>Bacteria</taxon>
        <taxon>Bacillati</taxon>
        <taxon>Actinomycetota</taxon>
        <taxon>Actinomycetes</taxon>
        <taxon>Micrococcales</taxon>
        <taxon>Microbacteriaceae</taxon>
        <taxon>Agrococcus</taxon>
    </lineage>
</organism>
<comment type="subcellular location">
    <subcellularLocation>
        <location evidence="1">Cell membrane</location>
        <topology evidence="1">Multi-pass membrane protein</topology>
    </subcellularLocation>
</comment>
<feature type="transmembrane region" description="Helical" evidence="8">
    <location>
        <begin position="84"/>
        <end position="103"/>
    </location>
</feature>
<dbReference type="SUPFAM" id="SSF103473">
    <property type="entry name" value="MFS general substrate transporter"/>
    <property type="match status" value="1"/>
</dbReference>
<feature type="transmembrane region" description="Helical" evidence="8">
    <location>
        <begin position="375"/>
        <end position="396"/>
    </location>
</feature>
<evidence type="ECO:0000256" key="3">
    <source>
        <dbReference type="ARBA" id="ARBA00022448"/>
    </source>
</evidence>
<gene>
    <name evidence="10" type="ORF">SAMN04489720_1799</name>
</gene>
<dbReference type="InterPro" id="IPR011701">
    <property type="entry name" value="MFS"/>
</dbReference>
<feature type="transmembrane region" description="Helical" evidence="8">
    <location>
        <begin position="142"/>
        <end position="160"/>
    </location>
</feature>
<dbReference type="GO" id="GO:0005886">
    <property type="term" value="C:plasma membrane"/>
    <property type="evidence" value="ECO:0007669"/>
    <property type="project" value="UniProtKB-SubCell"/>
</dbReference>
<dbReference type="STRING" id="399736.SAMN04489720_1799"/>
<evidence type="ECO:0000256" key="1">
    <source>
        <dbReference type="ARBA" id="ARBA00004651"/>
    </source>
</evidence>
<evidence type="ECO:0000313" key="10">
    <source>
        <dbReference type="EMBL" id="SDH61905.1"/>
    </source>
</evidence>
<dbReference type="GO" id="GO:1990961">
    <property type="term" value="P:xenobiotic detoxification by transmembrane export across the plasma membrane"/>
    <property type="evidence" value="ECO:0007669"/>
    <property type="project" value="InterPro"/>
</dbReference>
<dbReference type="PANTHER" id="PTHR23502">
    <property type="entry name" value="MAJOR FACILITATOR SUPERFAMILY"/>
    <property type="match status" value="1"/>
</dbReference>
<dbReference type="RefSeq" id="WP_197674588.1">
    <property type="nucleotide sequence ID" value="NZ_LT629695.1"/>
</dbReference>
<feature type="transmembrane region" description="Helical" evidence="8">
    <location>
        <begin position="314"/>
        <end position="338"/>
    </location>
</feature>
<dbReference type="AlphaFoldDB" id="A0A1G8DWD8"/>
<feature type="domain" description="Major facilitator superfamily (MFS) profile" evidence="9">
    <location>
        <begin position="18"/>
        <end position="400"/>
    </location>
</feature>
<evidence type="ECO:0000256" key="7">
    <source>
        <dbReference type="ARBA" id="ARBA00023136"/>
    </source>
</evidence>
<evidence type="ECO:0000256" key="5">
    <source>
        <dbReference type="ARBA" id="ARBA00022692"/>
    </source>
</evidence>
<reference evidence="11" key="1">
    <citation type="submission" date="2016-10" db="EMBL/GenBank/DDBJ databases">
        <authorList>
            <person name="Varghese N."/>
            <person name="Submissions S."/>
        </authorList>
    </citation>
    <scope>NUCLEOTIDE SEQUENCE [LARGE SCALE GENOMIC DNA]</scope>
    <source>
        <strain evidence="11">DSM 22002</strain>
    </source>
</reference>
<feature type="transmembrane region" description="Helical" evidence="8">
    <location>
        <begin position="287"/>
        <end position="308"/>
    </location>
</feature>
<dbReference type="PROSITE" id="PS00216">
    <property type="entry name" value="SUGAR_TRANSPORT_1"/>
    <property type="match status" value="1"/>
</dbReference>
<keyword evidence="3" id="KW-0813">Transport</keyword>
<feature type="transmembrane region" description="Helical" evidence="8">
    <location>
        <begin position="12"/>
        <end position="32"/>
    </location>
</feature>
<dbReference type="Proteomes" id="UP000198822">
    <property type="component" value="Chromosome I"/>
</dbReference>
<evidence type="ECO:0000313" key="11">
    <source>
        <dbReference type="Proteomes" id="UP000198822"/>
    </source>
</evidence>
<name>A0A1G8DWD8_9MICO</name>
<evidence type="ECO:0000256" key="6">
    <source>
        <dbReference type="ARBA" id="ARBA00022989"/>
    </source>
</evidence>
<keyword evidence="4" id="KW-1003">Cell membrane</keyword>
<evidence type="ECO:0000256" key="8">
    <source>
        <dbReference type="SAM" id="Phobius"/>
    </source>
</evidence>
<feature type="transmembrane region" description="Helical" evidence="8">
    <location>
        <begin position="350"/>
        <end position="369"/>
    </location>
</feature>
<accession>A0A1G8DWD8</accession>
<evidence type="ECO:0000256" key="4">
    <source>
        <dbReference type="ARBA" id="ARBA00022475"/>
    </source>
</evidence>
<dbReference type="PANTHER" id="PTHR23502:SF132">
    <property type="entry name" value="POLYAMINE TRANSPORTER 2-RELATED"/>
    <property type="match status" value="1"/>
</dbReference>
<feature type="transmembrane region" description="Helical" evidence="8">
    <location>
        <begin position="109"/>
        <end position="130"/>
    </location>
</feature>
<comment type="similarity">
    <text evidence="2">Belongs to the major facilitator superfamily. Bcr/CmlA family.</text>
</comment>
<dbReference type="InterPro" id="IPR005829">
    <property type="entry name" value="Sugar_transporter_CS"/>
</dbReference>
<dbReference type="InterPro" id="IPR036259">
    <property type="entry name" value="MFS_trans_sf"/>
</dbReference>
<dbReference type="Pfam" id="PF07690">
    <property type="entry name" value="MFS_1"/>
    <property type="match status" value="1"/>
</dbReference>
<dbReference type="GO" id="GO:0042910">
    <property type="term" value="F:xenobiotic transmembrane transporter activity"/>
    <property type="evidence" value="ECO:0007669"/>
    <property type="project" value="InterPro"/>
</dbReference>
<dbReference type="Gene3D" id="1.20.1720.10">
    <property type="entry name" value="Multidrug resistance protein D"/>
    <property type="match status" value="1"/>
</dbReference>
<feature type="transmembrane region" description="Helical" evidence="8">
    <location>
        <begin position="257"/>
        <end position="275"/>
    </location>
</feature>
<protein>
    <submittedName>
        <fullName evidence="10">MFS transporter, DHA1 family, bicyclomycin/chloramphenicol resistance protein</fullName>
    </submittedName>
</protein>
<evidence type="ECO:0000259" key="9">
    <source>
        <dbReference type="PROSITE" id="PS50850"/>
    </source>
</evidence>